<dbReference type="GO" id="GO:0004519">
    <property type="term" value="F:endonuclease activity"/>
    <property type="evidence" value="ECO:0007669"/>
    <property type="project" value="UniProtKB-KW"/>
</dbReference>
<dbReference type="PROSITE" id="PS50830">
    <property type="entry name" value="TNASE_3"/>
    <property type="match status" value="1"/>
</dbReference>
<organism evidence="3 4">
    <name type="scientific">Phenylobacterium haematophilum</name>
    <dbReference type="NCBI Taxonomy" id="98513"/>
    <lineage>
        <taxon>Bacteria</taxon>
        <taxon>Pseudomonadati</taxon>
        <taxon>Pseudomonadota</taxon>
        <taxon>Alphaproteobacteria</taxon>
        <taxon>Caulobacterales</taxon>
        <taxon>Caulobacteraceae</taxon>
        <taxon>Phenylobacterium</taxon>
    </lineage>
</organism>
<dbReference type="InterPro" id="IPR035437">
    <property type="entry name" value="SNase_OB-fold_sf"/>
</dbReference>
<dbReference type="RefSeq" id="WP_183770823.1">
    <property type="nucleotide sequence ID" value="NZ_JACIDK010000002.1"/>
</dbReference>
<dbReference type="SUPFAM" id="SSF50199">
    <property type="entry name" value="Staphylococcal nuclease"/>
    <property type="match status" value="1"/>
</dbReference>
<dbReference type="Pfam" id="PF00565">
    <property type="entry name" value="SNase"/>
    <property type="match status" value="1"/>
</dbReference>
<evidence type="ECO:0000313" key="4">
    <source>
        <dbReference type="Proteomes" id="UP000530564"/>
    </source>
</evidence>
<gene>
    <name evidence="3" type="ORF">GGQ61_001291</name>
</gene>
<protein>
    <submittedName>
        <fullName evidence="3">Endonuclease YncB(Thermonuclease family)</fullName>
    </submittedName>
</protein>
<name>A0A839ZX02_9CAUL</name>
<keyword evidence="3" id="KW-0540">Nuclease</keyword>
<evidence type="ECO:0000313" key="3">
    <source>
        <dbReference type="EMBL" id="MBB3890574.1"/>
    </source>
</evidence>
<dbReference type="Gene3D" id="2.40.50.90">
    <property type="match status" value="1"/>
</dbReference>
<proteinExistence type="predicted"/>
<keyword evidence="4" id="KW-1185">Reference proteome</keyword>
<reference evidence="3 4" key="1">
    <citation type="submission" date="2020-08" db="EMBL/GenBank/DDBJ databases">
        <title>Genomic Encyclopedia of Type Strains, Phase IV (KMG-IV): sequencing the most valuable type-strain genomes for metagenomic binning, comparative biology and taxonomic classification.</title>
        <authorList>
            <person name="Goeker M."/>
        </authorList>
    </citation>
    <scope>NUCLEOTIDE SEQUENCE [LARGE SCALE GENOMIC DNA]</scope>
    <source>
        <strain evidence="3 4">DSM 21793</strain>
    </source>
</reference>
<keyword evidence="1" id="KW-0732">Signal</keyword>
<evidence type="ECO:0000259" key="2">
    <source>
        <dbReference type="PROSITE" id="PS50830"/>
    </source>
</evidence>
<dbReference type="InterPro" id="IPR016071">
    <property type="entry name" value="Staphylococal_nuclease_OB-fold"/>
</dbReference>
<dbReference type="SMART" id="SM00318">
    <property type="entry name" value="SNc"/>
    <property type="match status" value="1"/>
</dbReference>
<dbReference type="AlphaFoldDB" id="A0A839ZX02"/>
<keyword evidence="3" id="KW-0255">Endonuclease</keyword>
<dbReference type="EMBL" id="JACIDK010000002">
    <property type="protein sequence ID" value="MBB3890574.1"/>
    <property type="molecule type" value="Genomic_DNA"/>
</dbReference>
<feature type="domain" description="TNase-like" evidence="2">
    <location>
        <begin position="30"/>
        <end position="146"/>
    </location>
</feature>
<feature type="signal peptide" evidence="1">
    <location>
        <begin position="1"/>
        <end position="21"/>
    </location>
</feature>
<dbReference type="PANTHER" id="PTHR12302:SF26">
    <property type="entry name" value="BLR1266 PROTEIN"/>
    <property type="match status" value="1"/>
</dbReference>
<sequence length="224" mass="25009">MTVLNRLAVAIALSLASAGSAEPIVGRAVVVDGDTFDVGRTRIRLWGIDAPEDRQTCTDMQQRAWPCGDRARNALRARLAAGSVRCEPQYLDRGGRQVAICTIGGRDLARQLVEQGWALDYPQFSRGVFQAAERQARVARVGVWRGRITPPWQWRSQHEVRTERGQQADRRCRIKGNINAEGQRIAHAPGQRDYATVRIDAGRGERWFCTLPAARAAGWRPAER</sequence>
<dbReference type="Proteomes" id="UP000530564">
    <property type="component" value="Unassembled WGS sequence"/>
</dbReference>
<dbReference type="PANTHER" id="PTHR12302">
    <property type="entry name" value="EBNA2 BINDING PROTEIN P100"/>
    <property type="match status" value="1"/>
</dbReference>
<feature type="chain" id="PRO_5032666545" evidence="1">
    <location>
        <begin position="22"/>
        <end position="224"/>
    </location>
</feature>
<evidence type="ECO:0000256" key="1">
    <source>
        <dbReference type="SAM" id="SignalP"/>
    </source>
</evidence>
<keyword evidence="3" id="KW-0378">Hydrolase</keyword>
<accession>A0A839ZX02</accession>
<comment type="caution">
    <text evidence="3">The sequence shown here is derived from an EMBL/GenBank/DDBJ whole genome shotgun (WGS) entry which is preliminary data.</text>
</comment>